<dbReference type="NCBIfam" id="NF004127">
    <property type="entry name" value="PRK05617.1"/>
    <property type="match status" value="1"/>
</dbReference>
<reference evidence="6" key="1">
    <citation type="journal article" date="2019" name="Int. J. Syst. Evol. Microbiol.">
        <title>The Global Catalogue of Microorganisms (GCM) 10K type strain sequencing project: providing services to taxonomists for standard genome sequencing and annotation.</title>
        <authorList>
            <consortium name="The Broad Institute Genomics Platform"/>
            <consortium name="The Broad Institute Genome Sequencing Center for Infectious Disease"/>
            <person name="Wu L."/>
            <person name="Ma J."/>
        </authorList>
    </citation>
    <scope>NUCLEOTIDE SEQUENCE [LARGE SCALE GENOMIC DNA]</scope>
    <source>
        <strain evidence="6">DFY28</strain>
    </source>
</reference>
<keyword evidence="6" id="KW-1185">Reference proteome</keyword>
<dbReference type="GO" id="GO:0016787">
    <property type="term" value="F:hydrolase activity"/>
    <property type="evidence" value="ECO:0007669"/>
    <property type="project" value="UniProtKB-KW"/>
</dbReference>
<evidence type="ECO:0000313" key="6">
    <source>
        <dbReference type="Proteomes" id="UP001596098"/>
    </source>
</evidence>
<evidence type="ECO:0000256" key="2">
    <source>
        <dbReference type="ARBA" id="ARBA00011915"/>
    </source>
</evidence>
<keyword evidence="3 5" id="KW-0378">Hydrolase</keyword>
<protein>
    <recommendedName>
        <fullName evidence="2">3-hydroxyisobutyryl-CoA hydrolase</fullName>
        <ecNumber evidence="2">3.1.2.4</ecNumber>
    </recommendedName>
</protein>
<accession>A0ABW1R1L2</accession>
<dbReference type="EC" id="3.1.2.4" evidence="2"/>
<gene>
    <name evidence="5" type="ORF">ACFPWU_13935</name>
</gene>
<comment type="caution">
    <text evidence="5">The sequence shown here is derived from an EMBL/GenBank/DDBJ whole genome shotgun (WGS) entry which is preliminary data.</text>
</comment>
<feature type="domain" description="Enoyl-CoA hydratase/isomerase" evidence="4">
    <location>
        <begin position="28"/>
        <end position="343"/>
    </location>
</feature>
<dbReference type="InterPro" id="IPR032259">
    <property type="entry name" value="HIBYL-CoA-H"/>
</dbReference>
<evidence type="ECO:0000313" key="5">
    <source>
        <dbReference type="EMBL" id="MFC6154765.1"/>
    </source>
</evidence>
<dbReference type="Gene3D" id="3.90.226.10">
    <property type="entry name" value="2-enoyl-CoA Hydratase, Chain A, domain 1"/>
    <property type="match status" value="1"/>
</dbReference>
<evidence type="ECO:0000256" key="3">
    <source>
        <dbReference type="ARBA" id="ARBA00022801"/>
    </source>
</evidence>
<dbReference type="Proteomes" id="UP001596098">
    <property type="component" value="Unassembled WGS sequence"/>
</dbReference>
<evidence type="ECO:0000259" key="4">
    <source>
        <dbReference type="Pfam" id="PF16113"/>
    </source>
</evidence>
<dbReference type="PANTHER" id="PTHR43176">
    <property type="entry name" value="3-HYDROXYISOBUTYRYL-COA HYDROLASE-RELATED"/>
    <property type="match status" value="1"/>
</dbReference>
<proteinExistence type="predicted"/>
<dbReference type="EMBL" id="JBHSQI010000009">
    <property type="protein sequence ID" value="MFC6154765.1"/>
    <property type="molecule type" value="Genomic_DNA"/>
</dbReference>
<dbReference type="Pfam" id="PF16113">
    <property type="entry name" value="ECH_2"/>
    <property type="match status" value="1"/>
</dbReference>
<dbReference type="RefSeq" id="WP_164878751.1">
    <property type="nucleotide sequence ID" value="NZ_CP034929.1"/>
</dbReference>
<dbReference type="CDD" id="cd06558">
    <property type="entry name" value="crotonase-like"/>
    <property type="match status" value="1"/>
</dbReference>
<organism evidence="5 6">
    <name type="scientific">Nocardioides yefusunii</name>
    <dbReference type="NCBI Taxonomy" id="2500546"/>
    <lineage>
        <taxon>Bacteria</taxon>
        <taxon>Bacillati</taxon>
        <taxon>Actinomycetota</taxon>
        <taxon>Actinomycetes</taxon>
        <taxon>Propionibacteriales</taxon>
        <taxon>Nocardioidaceae</taxon>
        <taxon>Nocardioides</taxon>
    </lineage>
</organism>
<evidence type="ECO:0000256" key="1">
    <source>
        <dbReference type="ARBA" id="ARBA00001709"/>
    </source>
</evidence>
<dbReference type="PANTHER" id="PTHR43176:SF3">
    <property type="entry name" value="3-HYDROXYISOBUTYRYL-COA HYDROLASE, MITOCHONDRIAL"/>
    <property type="match status" value="1"/>
</dbReference>
<sequence>MTVDVPSGRATGDLPSPLIATRKGSALHLQLDRPTSLNALNHAMVKALRASIAAAQEMEGIATIVLSGNGDRAFSAGGDLKPLREDALGDGTYAMPFWADLYGTVADISASEIPVVSLFDGIVFGGGLGLAGNCQVRVATERCVAAMPETRIGFYPDTGGLSLLAGLAGETGTYLGTCAQSVGAADALAVGLVDHFVWHSDLPAFTEAIGVLGLEEALAAFASEPTDEPALPAAWVDECFAGDDAAEILERLRGHEHPDAVEAAELFASRSPAAVAVTLKGLRTVADLTLVEDLELELRITDALRRSDDFVEGVRARVVDKDRDPSWVHTHVSEVDPAWVESIVS</sequence>
<dbReference type="InterPro" id="IPR045004">
    <property type="entry name" value="ECH_dom"/>
</dbReference>
<comment type="catalytic activity">
    <reaction evidence="1">
        <text>3-hydroxy-2-methylpropanoyl-CoA + H2O = 3-hydroxy-2-methylpropanoate + CoA + H(+)</text>
        <dbReference type="Rhea" id="RHEA:20888"/>
        <dbReference type="ChEBI" id="CHEBI:11805"/>
        <dbReference type="ChEBI" id="CHEBI:15377"/>
        <dbReference type="ChEBI" id="CHEBI:15378"/>
        <dbReference type="ChEBI" id="CHEBI:57287"/>
        <dbReference type="ChEBI" id="CHEBI:57340"/>
        <dbReference type="EC" id="3.1.2.4"/>
    </reaction>
</comment>
<dbReference type="InterPro" id="IPR029045">
    <property type="entry name" value="ClpP/crotonase-like_dom_sf"/>
</dbReference>
<name>A0ABW1R1L2_9ACTN</name>
<dbReference type="SUPFAM" id="SSF52096">
    <property type="entry name" value="ClpP/crotonase"/>
    <property type="match status" value="1"/>
</dbReference>